<evidence type="ECO:0000256" key="1">
    <source>
        <dbReference type="ARBA" id="ARBA00004167"/>
    </source>
</evidence>
<dbReference type="InterPro" id="IPR036869">
    <property type="entry name" value="J_dom_sf"/>
</dbReference>
<evidence type="ECO:0000256" key="6">
    <source>
        <dbReference type="SAM" id="MobiDB-lite"/>
    </source>
</evidence>
<name>A0ABW8YJ88_9SPHN</name>
<feature type="region of interest" description="Disordered" evidence="6">
    <location>
        <begin position="71"/>
        <end position="97"/>
    </location>
</feature>
<protein>
    <submittedName>
        <fullName evidence="8">DnaJ domain-containing protein</fullName>
    </submittedName>
</protein>
<evidence type="ECO:0000256" key="4">
    <source>
        <dbReference type="ARBA" id="ARBA00023136"/>
    </source>
</evidence>
<evidence type="ECO:0000313" key="8">
    <source>
        <dbReference type="EMBL" id="MFL9839732.1"/>
    </source>
</evidence>
<comment type="subcellular location">
    <subcellularLocation>
        <location evidence="1">Membrane</location>
        <topology evidence="1">Single-pass membrane protein</topology>
    </subcellularLocation>
</comment>
<keyword evidence="4" id="KW-0472">Membrane</keyword>
<dbReference type="CDD" id="cd06257">
    <property type="entry name" value="DnaJ"/>
    <property type="match status" value="1"/>
</dbReference>
<feature type="domain" description="J" evidence="7">
    <location>
        <begin position="44"/>
        <end position="97"/>
    </location>
</feature>
<dbReference type="InterPro" id="IPR001623">
    <property type="entry name" value="DnaJ_domain"/>
</dbReference>
<dbReference type="PANTHER" id="PTHR12763">
    <property type="match status" value="1"/>
</dbReference>
<evidence type="ECO:0000259" key="7">
    <source>
        <dbReference type="PROSITE" id="PS50076"/>
    </source>
</evidence>
<keyword evidence="2" id="KW-0812">Transmembrane</keyword>
<dbReference type="Gene3D" id="1.10.287.110">
    <property type="entry name" value="DnaJ domain"/>
    <property type="match status" value="1"/>
</dbReference>
<reference evidence="8 9" key="1">
    <citation type="submission" date="2024-06" db="EMBL/GenBank/DDBJ databases">
        <authorList>
            <person name="Kaempfer P."/>
            <person name="Viver T."/>
        </authorList>
    </citation>
    <scope>NUCLEOTIDE SEQUENCE [LARGE SCALE GENOMIC DNA]</scope>
    <source>
        <strain evidence="8 9">ST-64</strain>
    </source>
</reference>
<proteinExistence type="inferred from homology"/>
<accession>A0ABW8YJ88</accession>
<dbReference type="Proteomes" id="UP001629244">
    <property type="component" value="Unassembled WGS sequence"/>
</dbReference>
<evidence type="ECO:0000256" key="3">
    <source>
        <dbReference type="ARBA" id="ARBA00022989"/>
    </source>
</evidence>
<evidence type="ECO:0000313" key="9">
    <source>
        <dbReference type="Proteomes" id="UP001629244"/>
    </source>
</evidence>
<dbReference type="PROSITE" id="PS50076">
    <property type="entry name" value="DNAJ_2"/>
    <property type="match status" value="1"/>
</dbReference>
<sequence length="97" mass="10498">MAKLLIAVLVGWLGWRMWHGWGRPLPGTPKPAPPPQPRDPEEAAACAVLGVQPGAPPDEVRAAHRRLIANVHPDRGGSPELTRQVNAARDTLLKPKN</sequence>
<dbReference type="PANTHER" id="PTHR12763:SF28">
    <property type="entry name" value="GEO10507P1-RELATED"/>
    <property type="match status" value="1"/>
</dbReference>
<comment type="caution">
    <text evidence="8">The sequence shown here is derived from an EMBL/GenBank/DDBJ whole genome shotgun (WGS) entry which is preliminary data.</text>
</comment>
<dbReference type="Pfam" id="PF00226">
    <property type="entry name" value="DnaJ"/>
    <property type="match status" value="1"/>
</dbReference>
<dbReference type="SUPFAM" id="SSF46565">
    <property type="entry name" value="Chaperone J-domain"/>
    <property type="match status" value="1"/>
</dbReference>
<evidence type="ECO:0000256" key="5">
    <source>
        <dbReference type="ARBA" id="ARBA00038105"/>
    </source>
</evidence>
<organism evidence="8 9">
    <name type="scientific">Sphingomonas plantiphila</name>
    <dbReference type="NCBI Taxonomy" id="3163295"/>
    <lineage>
        <taxon>Bacteria</taxon>
        <taxon>Pseudomonadati</taxon>
        <taxon>Pseudomonadota</taxon>
        <taxon>Alphaproteobacteria</taxon>
        <taxon>Sphingomonadales</taxon>
        <taxon>Sphingomonadaceae</taxon>
        <taxon>Sphingomonas</taxon>
    </lineage>
</organism>
<keyword evidence="3" id="KW-1133">Transmembrane helix</keyword>
<dbReference type="EMBL" id="JBELQC010000001">
    <property type="protein sequence ID" value="MFL9839732.1"/>
    <property type="molecule type" value="Genomic_DNA"/>
</dbReference>
<gene>
    <name evidence="8" type="ORF">ABS767_02045</name>
</gene>
<keyword evidence="9" id="KW-1185">Reference proteome</keyword>
<comment type="similarity">
    <text evidence="5">Belongs to the TIM14 family.</text>
</comment>
<evidence type="ECO:0000256" key="2">
    <source>
        <dbReference type="ARBA" id="ARBA00022692"/>
    </source>
</evidence>
<dbReference type="SMART" id="SM00271">
    <property type="entry name" value="DnaJ"/>
    <property type="match status" value="1"/>
</dbReference>